<sequence>MFMDNINNIDKNSNDYEARWGFYLKSEILNGRVAMVALILILVIEVITKQTLFNLMSFF</sequence>
<reference evidence="2" key="1">
    <citation type="journal article" date="2019" name="Mitochondrial DNA Part B Resour">
        <title>The complete plastid genome of the brown alga Scytosiphon lomentaria (scytosiphonaceae, phaeophyceae).</title>
        <authorList>
            <person name="Xu K."/>
            <person name="Zhou B."/>
            <person name="Sun Y."/>
            <person name="Zang Y."/>
        </authorList>
    </citation>
    <scope>NUCLEOTIDE SEQUENCE</scope>
</reference>
<evidence type="ECO:0000313" key="2">
    <source>
        <dbReference type="EMBL" id="QQP22237.1"/>
    </source>
</evidence>
<dbReference type="RefSeq" id="YP_010147379.1">
    <property type="nucleotide sequence ID" value="NC_057081.1"/>
</dbReference>
<evidence type="ECO:0000256" key="1">
    <source>
        <dbReference type="SAM" id="Phobius"/>
    </source>
</evidence>
<accession>A0A7T8G5B0</accession>
<dbReference type="GO" id="GO:0009507">
    <property type="term" value="C:chloroplast"/>
    <property type="evidence" value="ECO:0007669"/>
    <property type="project" value="UniProtKB-SubCell"/>
</dbReference>
<dbReference type="Gene3D" id="1.10.3460.10">
    <property type="entry name" value="Chlorophyll a/b binding protein domain"/>
    <property type="match status" value="1"/>
</dbReference>
<gene>
    <name evidence="2" type="primary">ycf17</name>
</gene>
<keyword evidence="1" id="KW-0472">Membrane</keyword>
<keyword evidence="2" id="KW-0934">Plastid</keyword>
<keyword evidence="1" id="KW-1133">Transmembrane helix</keyword>
<keyword evidence="1" id="KW-0812">Transmembrane</keyword>
<dbReference type="GeneID" id="67145494"/>
<dbReference type="SUPFAM" id="SSF103511">
    <property type="entry name" value="Chlorophyll a-b binding protein"/>
    <property type="match status" value="1"/>
</dbReference>
<organism evidence="2">
    <name type="scientific">Scytosiphon lomentaria</name>
    <name type="common">Beanweed</name>
    <name type="synonym">Chorda lomentaria</name>
    <dbReference type="NCBI Taxonomy" id="27967"/>
    <lineage>
        <taxon>Eukaryota</taxon>
        <taxon>Sar</taxon>
        <taxon>Stramenopiles</taxon>
        <taxon>Ochrophyta</taxon>
        <taxon>PX clade</taxon>
        <taxon>Phaeophyceae</taxon>
        <taxon>Ectocarpales</taxon>
        <taxon>Scytosiphonaceae</taxon>
        <taxon>Scytosiphon</taxon>
    </lineage>
</organism>
<proteinExistence type="predicted"/>
<protein>
    <recommendedName>
        <fullName evidence="3">CAB/ELIP/HLIP superfamily protein</fullName>
    </recommendedName>
</protein>
<dbReference type="EMBL" id="MK798154">
    <property type="protein sequence ID" value="QQP22237.1"/>
    <property type="molecule type" value="Genomic_DNA"/>
</dbReference>
<keyword evidence="2" id="KW-0150">Chloroplast</keyword>
<feature type="transmembrane region" description="Helical" evidence="1">
    <location>
        <begin position="29"/>
        <end position="48"/>
    </location>
</feature>
<dbReference type="AlphaFoldDB" id="A0A7T8G5B0"/>
<evidence type="ECO:0008006" key="3">
    <source>
        <dbReference type="Google" id="ProtNLM"/>
    </source>
</evidence>
<geneLocation type="chloroplast" evidence="2"/>
<name>A0A7T8G5B0_SCYLO</name>